<dbReference type="GO" id="GO:0034399">
    <property type="term" value="C:nuclear periphery"/>
    <property type="evidence" value="ECO:0007669"/>
    <property type="project" value="EnsemblFungi"/>
</dbReference>
<evidence type="ECO:0000256" key="3">
    <source>
        <dbReference type="ARBA" id="ARBA00022143"/>
    </source>
</evidence>
<dbReference type="Gene3D" id="4.10.1000.10">
    <property type="entry name" value="Zinc finger, CCCH-type"/>
    <property type="match status" value="1"/>
</dbReference>
<evidence type="ECO:0000256" key="18">
    <source>
        <dbReference type="SAM" id="MobiDB-lite"/>
    </source>
</evidence>
<evidence type="ECO:0000256" key="5">
    <source>
        <dbReference type="ARBA" id="ARBA00022643"/>
    </source>
</evidence>
<evidence type="ECO:0000256" key="13">
    <source>
        <dbReference type="ARBA" id="ARBA00048342"/>
    </source>
</evidence>
<evidence type="ECO:0000256" key="11">
    <source>
        <dbReference type="ARBA" id="ARBA00023027"/>
    </source>
</evidence>
<dbReference type="GO" id="GO:0008270">
    <property type="term" value="F:zinc ion binding"/>
    <property type="evidence" value="ECO:0007669"/>
    <property type="project" value="UniProtKB-KW"/>
</dbReference>
<comment type="similarity">
    <text evidence="17">Belongs to the dus family. Dus3 subfamily.</text>
</comment>
<dbReference type="STRING" id="1198029.A0A1U7LU91"/>
<dbReference type="InterPro" id="IPR000571">
    <property type="entry name" value="Znf_CCCH"/>
</dbReference>
<dbReference type="PROSITE" id="PS01136">
    <property type="entry name" value="UPF0034"/>
    <property type="match status" value="1"/>
</dbReference>
<keyword evidence="16 17" id="KW-0862">Zinc</keyword>
<dbReference type="OrthoDB" id="259935at2759"/>
<comment type="cofactor">
    <cofactor evidence="1 17">
        <name>FMN</name>
        <dbReference type="ChEBI" id="CHEBI:58210"/>
    </cofactor>
</comment>
<keyword evidence="6" id="KW-0507">mRNA processing</keyword>
<feature type="domain" description="C3H1-type" evidence="19">
    <location>
        <begin position="90"/>
        <end position="122"/>
    </location>
</feature>
<comment type="caution">
    <text evidence="20">The sequence shown here is derived from an EMBL/GenBank/DDBJ whole genome shotgun (WGS) entry which is preliminary data.</text>
</comment>
<comment type="catalytic activity">
    <reaction evidence="13">
        <text>a 5,6-dihydrouridine in mRNA + NAD(+) = a uridine in mRNA + NADH + H(+)</text>
        <dbReference type="Rhea" id="RHEA:69851"/>
        <dbReference type="Rhea" id="RHEA-COMP:14658"/>
        <dbReference type="Rhea" id="RHEA-COMP:17789"/>
        <dbReference type="ChEBI" id="CHEBI:15378"/>
        <dbReference type="ChEBI" id="CHEBI:57540"/>
        <dbReference type="ChEBI" id="CHEBI:57945"/>
        <dbReference type="ChEBI" id="CHEBI:65315"/>
        <dbReference type="ChEBI" id="CHEBI:74443"/>
    </reaction>
    <physiologicalReaction direction="right-to-left" evidence="13">
        <dbReference type="Rhea" id="RHEA:69853"/>
    </physiologicalReaction>
</comment>
<feature type="compositionally biased region" description="Basic and acidic residues" evidence="18">
    <location>
        <begin position="55"/>
        <end position="64"/>
    </location>
</feature>
<keyword evidence="21" id="KW-1185">Reference proteome</keyword>
<sequence>MAATFNKPRDSRGFCAVKPEYALTLATTPTTPSEQIGPKREDVLESQTDVQNSIDLEKDSRGDDTNPPTIENSTKRKRGMNKARHMNKVQETIRLCPHVSRSDGTGNPCPFQETCKFSHDLQEYLDSKPPDIGDTCAVYQATGFCKSGWKCRWLKSHRGIAMDKDPKTEINTVSKDFMKDLRTKQVSLPLSKSFLQSLNDKMNVDETGGNEDNKTGNVDTVIKPGEKRKIDWSGAKLLAPLTTVGNIPFRRLCRDFGAEVTVSEMGVSMPLIQGNMNEWALPRAHASEREPSRSGRQGLFGVQISAPRPWQAAKATEILSSYCDSIDFIDLNCGCPIDLIYRIGAGSALLDAPGRLIKLLRGMTVVSGTTPITAKLRMGTKDNHPTASKLVARLVRDVQLSAITLHGRSRQQRYSRAADWNYISECASIVKNIKQEIENDLLEKGIEEEVGQRQRTAFIGNGDCYSYEDWYYAIDHCGYLATSQTNDRWIFEEIESRQHLDKTSSERLEMMKKFCNYGLEYWGSDEYGLNTTRRFICEAQSFLHRYVPVGILEILPPRLQDRVSRWCPRNEMEQLLASTNSADWVKISEMFLGPTPDGFTFIPKHKANASNDGQAEG</sequence>
<dbReference type="OMA" id="WSYIAEC"/>
<dbReference type="EC" id="1.3.1.89" evidence="2 17"/>
<keyword evidence="10 17" id="KW-0560">Oxidoreductase</keyword>
<keyword evidence="7 17" id="KW-0819">tRNA processing</keyword>
<evidence type="ECO:0000256" key="6">
    <source>
        <dbReference type="ARBA" id="ARBA00022664"/>
    </source>
</evidence>
<dbReference type="PANTHER" id="PTHR45846">
    <property type="entry name" value="TRNA-DIHYDROURIDINE(47) SYNTHASE [NAD(P)(+)]-LIKE"/>
    <property type="match status" value="1"/>
</dbReference>
<evidence type="ECO:0000256" key="2">
    <source>
        <dbReference type="ARBA" id="ARBA00012376"/>
    </source>
</evidence>
<name>A0A1U7LU91_NEOID</name>
<dbReference type="GO" id="GO:0102265">
    <property type="term" value="F:tRNA-dihydrouridine47 synthase activity"/>
    <property type="evidence" value="ECO:0007669"/>
    <property type="project" value="UniProtKB-EC"/>
</dbReference>
<dbReference type="InterPro" id="IPR018517">
    <property type="entry name" value="tRNA_hU_synthase_CS"/>
</dbReference>
<comment type="catalytic activity">
    <reaction evidence="15">
        <text>5,6-dihydrouridine(47) in tRNA + NADP(+) = uridine(47) in tRNA + NADPH + H(+)</text>
        <dbReference type="Rhea" id="RHEA:53360"/>
        <dbReference type="Rhea" id="RHEA-COMP:13539"/>
        <dbReference type="Rhea" id="RHEA-COMP:13540"/>
        <dbReference type="ChEBI" id="CHEBI:15378"/>
        <dbReference type="ChEBI" id="CHEBI:57783"/>
        <dbReference type="ChEBI" id="CHEBI:58349"/>
        <dbReference type="ChEBI" id="CHEBI:65315"/>
        <dbReference type="ChEBI" id="CHEBI:74443"/>
        <dbReference type="EC" id="1.3.1.89"/>
    </reaction>
    <physiologicalReaction direction="right-to-left" evidence="15">
        <dbReference type="Rhea" id="RHEA:53362"/>
    </physiologicalReaction>
</comment>
<keyword evidence="11 17" id="KW-0520">NAD</keyword>
<dbReference type="Pfam" id="PF01207">
    <property type="entry name" value="Dus"/>
    <property type="match status" value="1"/>
</dbReference>
<accession>A0A1U7LU91</accession>
<dbReference type="GO" id="GO:0050660">
    <property type="term" value="F:flavin adenine dinucleotide binding"/>
    <property type="evidence" value="ECO:0007669"/>
    <property type="project" value="UniProtKB-UniRule"/>
</dbReference>
<dbReference type="GO" id="GO:0003723">
    <property type="term" value="F:RNA binding"/>
    <property type="evidence" value="ECO:0007669"/>
    <property type="project" value="TreeGrafter"/>
</dbReference>
<dbReference type="SUPFAM" id="SSF51395">
    <property type="entry name" value="FMN-linked oxidoreductases"/>
    <property type="match status" value="1"/>
</dbReference>
<evidence type="ECO:0000256" key="7">
    <source>
        <dbReference type="ARBA" id="ARBA00022694"/>
    </source>
</evidence>
<comment type="function">
    <text evidence="17">Catalyzes the synthesis of dihydrouridine, a modified base found in the D-loop of most tRNAs. Specifically modifies U47 in cytoplasmic tRNAs.</text>
</comment>
<keyword evidence="16 17" id="KW-0479">Metal-binding</keyword>
<dbReference type="EMBL" id="LXFE01000211">
    <property type="protein sequence ID" value="OLL26245.1"/>
    <property type="molecule type" value="Genomic_DNA"/>
</dbReference>
<dbReference type="Pfam" id="PF25585">
    <property type="entry name" value="zf-CCCH_DUS3L"/>
    <property type="match status" value="1"/>
</dbReference>
<dbReference type="Proteomes" id="UP000186594">
    <property type="component" value="Unassembled WGS sequence"/>
</dbReference>
<comment type="catalytic activity">
    <reaction evidence="12">
        <text>5,6-dihydrouridine(47) in tRNA + NAD(+) = uridine(47) in tRNA + NADH + H(+)</text>
        <dbReference type="Rhea" id="RHEA:53364"/>
        <dbReference type="Rhea" id="RHEA-COMP:13539"/>
        <dbReference type="Rhea" id="RHEA-COMP:13540"/>
        <dbReference type="ChEBI" id="CHEBI:15378"/>
        <dbReference type="ChEBI" id="CHEBI:57540"/>
        <dbReference type="ChEBI" id="CHEBI:57945"/>
        <dbReference type="ChEBI" id="CHEBI:65315"/>
        <dbReference type="ChEBI" id="CHEBI:74443"/>
        <dbReference type="EC" id="1.3.1.89"/>
    </reaction>
    <physiologicalReaction direction="right-to-left" evidence="12">
        <dbReference type="Rhea" id="RHEA:53366"/>
    </physiologicalReaction>
</comment>
<feature type="region of interest" description="Disordered" evidence="18">
    <location>
        <begin position="26"/>
        <end position="82"/>
    </location>
</feature>
<dbReference type="GO" id="GO:0106414">
    <property type="term" value="F:mRNA dihydrouridine synthase activity"/>
    <property type="evidence" value="ECO:0007669"/>
    <property type="project" value="RHEA"/>
</dbReference>
<evidence type="ECO:0000259" key="19">
    <source>
        <dbReference type="PROSITE" id="PS50103"/>
    </source>
</evidence>
<evidence type="ECO:0000313" key="21">
    <source>
        <dbReference type="Proteomes" id="UP000186594"/>
    </source>
</evidence>
<dbReference type="GO" id="GO:0006397">
    <property type="term" value="P:mRNA processing"/>
    <property type="evidence" value="ECO:0007669"/>
    <property type="project" value="UniProtKB-KW"/>
</dbReference>
<keyword evidence="5 17" id="KW-0288">FMN</keyword>
<evidence type="ECO:0000256" key="15">
    <source>
        <dbReference type="ARBA" id="ARBA00049513"/>
    </source>
</evidence>
<comment type="catalytic activity">
    <reaction evidence="14">
        <text>a 5,6-dihydrouridine in mRNA + NADP(+) = a uridine in mRNA + NADPH + H(+)</text>
        <dbReference type="Rhea" id="RHEA:69855"/>
        <dbReference type="Rhea" id="RHEA-COMP:14658"/>
        <dbReference type="Rhea" id="RHEA-COMP:17789"/>
        <dbReference type="ChEBI" id="CHEBI:15378"/>
        <dbReference type="ChEBI" id="CHEBI:57783"/>
        <dbReference type="ChEBI" id="CHEBI:58349"/>
        <dbReference type="ChEBI" id="CHEBI:65315"/>
        <dbReference type="ChEBI" id="CHEBI:74443"/>
    </reaction>
    <physiologicalReaction direction="right-to-left" evidence="14">
        <dbReference type="Rhea" id="RHEA:69857"/>
    </physiologicalReaction>
</comment>
<evidence type="ECO:0000256" key="9">
    <source>
        <dbReference type="ARBA" id="ARBA00022857"/>
    </source>
</evidence>
<dbReference type="Gene3D" id="3.20.20.70">
    <property type="entry name" value="Aldolase class I"/>
    <property type="match status" value="1"/>
</dbReference>
<organism evidence="20 21">
    <name type="scientific">Neolecta irregularis (strain DAH-3)</name>
    <dbReference type="NCBI Taxonomy" id="1198029"/>
    <lineage>
        <taxon>Eukaryota</taxon>
        <taxon>Fungi</taxon>
        <taxon>Dikarya</taxon>
        <taxon>Ascomycota</taxon>
        <taxon>Taphrinomycotina</taxon>
        <taxon>Neolectales</taxon>
        <taxon>Neolectaceae</taxon>
        <taxon>Neolecta</taxon>
    </lineage>
</organism>
<dbReference type="PROSITE" id="PS50103">
    <property type="entry name" value="ZF_C3H1"/>
    <property type="match status" value="1"/>
</dbReference>
<proteinExistence type="inferred from homology"/>
<dbReference type="CDD" id="cd02801">
    <property type="entry name" value="DUS_like_FMN"/>
    <property type="match status" value="1"/>
</dbReference>
<protein>
    <recommendedName>
        <fullName evidence="3 17">tRNA-dihydrouridine(47) synthase [NAD(P)(+)]</fullName>
        <ecNumber evidence="2 17">1.3.1.89</ecNumber>
    </recommendedName>
    <alternativeName>
        <fullName evidence="17">tRNA-dihydrouridine synthase 3</fullName>
    </alternativeName>
</protein>
<evidence type="ECO:0000256" key="10">
    <source>
        <dbReference type="ARBA" id="ARBA00023002"/>
    </source>
</evidence>
<dbReference type="InterPro" id="IPR035587">
    <property type="entry name" value="DUS-like_FMN-bd"/>
</dbReference>
<evidence type="ECO:0000256" key="1">
    <source>
        <dbReference type="ARBA" id="ARBA00001917"/>
    </source>
</evidence>
<evidence type="ECO:0000256" key="17">
    <source>
        <dbReference type="RuleBase" id="RU291113"/>
    </source>
</evidence>
<evidence type="ECO:0000256" key="8">
    <source>
        <dbReference type="ARBA" id="ARBA00022771"/>
    </source>
</evidence>
<reference evidence="20 21" key="1">
    <citation type="submission" date="2016-04" db="EMBL/GenBank/DDBJ databases">
        <title>Evolutionary innovation and constraint leading to complex multicellularity in the Ascomycota.</title>
        <authorList>
            <person name="Cisse O."/>
            <person name="Nguyen A."/>
            <person name="Hewitt D.A."/>
            <person name="Jedd G."/>
            <person name="Stajich J.E."/>
        </authorList>
    </citation>
    <scope>NUCLEOTIDE SEQUENCE [LARGE SCALE GENOMIC DNA]</scope>
    <source>
        <strain evidence="20 21">DAH-3</strain>
    </source>
</reference>
<evidence type="ECO:0000313" key="20">
    <source>
        <dbReference type="EMBL" id="OLL26245.1"/>
    </source>
</evidence>
<evidence type="ECO:0000256" key="14">
    <source>
        <dbReference type="ARBA" id="ARBA00049447"/>
    </source>
</evidence>
<evidence type="ECO:0000256" key="12">
    <source>
        <dbReference type="ARBA" id="ARBA00048266"/>
    </source>
</evidence>
<feature type="compositionally biased region" description="Polar residues" evidence="18">
    <location>
        <begin position="45"/>
        <end position="54"/>
    </location>
</feature>
<keyword evidence="8 16" id="KW-0863">Zinc-finger</keyword>
<dbReference type="PANTHER" id="PTHR45846:SF1">
    <property type="entry name" value="TRNA-DIHYDROURIDINE(47) SYNTHASE [NAD(P)(+)]-LIKE"/>
    <property type="match status" value="1"/>
</dbReference>
<evidence type="ECO:0000256" key="4">
    <source>
        <dbReference type="ARBA" id="ARBA00022630"/>
    </source>
</evidence>
<keyword evidence="9 17" id="KW-0521">NADP</keyword>
<feature type="zinc finger region" description="C3H1-type" evidence="16">
    <location>
        <begin position="90"/>
        <end position="122"/>
    </location>
</feature>
<keyword evidence="4 17" id="KW-0285">Flavoprotein</keyword>
<dbReference type="InterPro" id="IPR013785">
    <property type="entry name" value="Aldolase_TIM"/>
</dbReference>
<evidence type="ECO:0000256" key="16">
    <source>
        <dbReference type="PROSITE-ProRule" id="PRU00723"/>
    </source>
</evidence>
<gene>
    <name evidence="20" type="ORF">NEOLI_000294</name>
</gene>
<dbReference type="AlphaFoldDB" id="A0A1U7LU91"/>